<sequence>MEISVVMSVYNERPEQVQQAISSILRQTYLPTEFIIVLDDPNQSDLKALLQDYDRQTDIIKLVLNRENIGLAASLNKAIELASNELIARMDADDISEPRRLELELDELKRRHLDLVSGNIAYMDENGIVTGGKSIIPEDERLIAKLLPYGSTIIHPTVLMRKSAIEQIGGYRLLPTAEDYDLWLRMIASGLKIGSINAQVLKYRLRDNSMTSNAWKTYIVSRYIQKLYVQRKRTGHDTFKSDDYDLFAKINDEPMRQKFNRGQYHFELAMYALRNRKIGHACYRIIKAMFTTKNNFRFVINYLSFRVIWFASERAR</sequence>
<dbReference type="InterPro" id="IPR001173">
    <property type="entry name" value="Glyco_trans_2-like"/>
</dbReference>
<evidence type="ECO:0000313" key="6">
    <source>
        <dbReference type="Proteomes" id="UP001267003"/>
    </source>
</evidence>
<evidence type="ECO:0000256" key="2">
    <source>
        <dbReference type="ARBA" id="ARBA00022676"/>
    </source>
</evidence>
<comment type="caution">
    <text evidence="5">The sequence shown here is derived from an EMBL/GenBank/DDBJ whole genome shotgun (WGS) entry which is preliminary data.</text>
</comment>
<comment type="similarity">
    <text evidence="1">Belongs to the glycosyltransferase 2 family.</text>
</comment>
<dbReference type="GO" id="GO:0016757">
    <property type="term" value="F:glycosyltransferase activity"/>
    <property type="evidence" value="ECO:0007669"/>
    <property type="project" value="UniProtKB-KW"/>
</dbReference>
<keyword evidence="2 5" id="KW-0328">Glycosyltransferase</keyword>
<dbReference type="AlphaFoldDB" id="A0AAW8VRX8"/>
<protein>
    <submittedName>
        <fullName evidence="5">Glycosyltransferase</fullName>
        <ecNumber evidence="5">2.4.-.-</ecNumber>
    </submittedName>
</protein>
<dbReference type="PANTHER" id="PTHR43685">
    <property type="entry name" value="GLYCOSYLTRANSFERASE"/>
    <property type="match status" value="1"/>
</dbReference>
<dbReference type="Proteomes" id="UP001267003">
    <property type="component" value="Unassembled WGS sequence"/>
</dbReference>
<dbReference type="KEGG" id="lpg:BB562_07010"/>
<keyword evidence="3 5" id="KW-0808">Transferase</keyword>
<dbReference type="RefSeq" id="WP_101873324.1">
    <property type="nucleotide sequence ID" value="NZ_BOUG01000010.1"/>
</dbReference>
<evidence type="ECO:0000256" key="3">
    <source>
        <dbReference type="ARBA" id="ARBA00022679"/>
    </source>
</evidence>
<dbReference type="InterPro" id="IPR050834">
    <property type="entry name" value="Glycosyltransf_2"/>
</dbReference>
<proteinExistence type="inferred from homology"/>
<evidence type="ECO:0000313" key="5">
    <source>
        <dbReference type="EMBL" id="MDT6988564.1"/>
    </source>
</evidence>
<dbReference type="InterPro" id="IPR029044">
    <property type="entry name" value="Nucleotide-diphossugar_trans"/>
</dbReference>
<dbReference type="EC" id="2.4.-.-" evidence="5"/>
<gene>
    <name evidence="5" type="ORF">RI536_00265</name>
</gene>
<name>A0AAW8VRX8_LACPE</name>
<dbReference type="SUPFAM" id="SSF53448">
    <property type="entry name" value="Nucleotide-diphospho-sugar transferases"/>
    <property type="match status" value="1"/>
</dbReference>
<feature type="domain" description="Glycosyltransferase 2-like" evidence="4">
    <location>
        <begin position="4"/>
        <end position="168"/>
    </location>
</feature>
<accession>A0AAW8VRX8</accession>
<organism evidence="5 6">
    <name type="scientific">Lactiplantibacillus pentosus</name>
    <name type="common">Lactobacillus pentosus</name>
    <dbReference type="NCBI Taxonomy" id="1589"/>
    <lineage>
        <taxon>Bacteria</taxon>
        <taxon>Bacillati</taxon>
        <taxon>Bacillota</taxon>
        <taxon>Bacilli</taxon>
        <taxon>Lactobacillales</taxon>
        <taxon>Lactobacillaceae</taxon>
        <taxon>Lactiplantibacillus</taxon>
    </lineage>
</organism>
<evidence type="ECO:0000256" key="1">
    <source>
        <dbReference type="ARBA" id="ARBA00006739"/>
    </source>
</evidence>
<evidence type="ECO:0000259" key="4">
    <source>
        <dbReference type="Pfam" id="PF00535"/>
    </source>
</evidence>
<reference evidence="5" key="1">
    <citation type="submission" date="2023-08" db="EMBL/GenBank/DDBJ databases">
        <authorList>
            <person name="Page C.A."/>
            <person name="Perez-Diaz I.M."/>
        </authorList>
    </citation>
    <scope>NUCLEOTIDE SEQUENCE</scope>
    <source>
        <strain evidence="5">7.8.46</strain>
    </source>
</reference>
<dbReference type="Gene3D" id="3.90.550.10">
    <property type="entry name" value="Spore Coat Polysaccharide Biosynthesis Protein SpsA, Chain A"/>
    <property type="match status" value="1"/>
</dbReference>
<dbReference type="Pfam" id="PF00535">
    <property type="entry name" value="Glycos_transf_2"/>
    <property type="match status" value="1"/>
</dbReference>
<dbReference type="PANTHER" id="PTHR43685:SF5">
    <property type="entry name" value="GLYCOSYLTRANSFERASE EPSE-RELATED"/>
    <property type="match status" value="1"/>
</dbReference>
<dbReference type="EMBL" id="JAVLAQ010000001">
    <property type="protein sequence ID" value="MDT6988564.1"/>
    <property type="molecule type" value="Genomic_DNA"/>
</dbReference>